<feature type="coiled-coil region" evidence="1">
    <location>
        <begin position="316"/>
        <end position="357"/>
    </location>
</feature>
<proteinExistence type="predicted"/>
<dbReference type="InParanoid" id="A2G8M8"/>
<dbReference type="RefSeq" id="XP_001299418.1">
    <property type="nucleotide sequence ID" value="XM_001299417.1"/>
</dbReference>
<feature type="coiled-coil region" evidence="1">
    <location>
        <begin position="63"/>
        <end position="154"/>
    </location>
</feature>
<keyword evidence="1" id="KW-0175">Coiled coil</keyword>
<dbReference type="EMBL" id="DS114637">
    <property type="protein sequence ID" value="EAX86488.1"/>
    <property type="molecule type" value="Genomic_DNA"/>
</dbReference>
<dbReference type="SMR" id="A2G8M8"/>
<reference evidence="2" key="1">
    <citation type="submission" date="2006-10" db="EMBL/GenBank/DDBJ databases">
        <authorList>
            <person name="Amadeo P."/>
            <person name="Zhao Q."/>
            <person name="Wortman J."/>
            <person name="Fraser-Liggett C."/>
            <person name="Carlton J."/>
        </authorList>
    </citation>
    <scope>NUCLEOTIDE SEQUENCE</scope>
    <source>
        <strain evidence="2">G3</strain>
    </source>
</reference>
<sequence>MEEGYLNDRYKSLQHSVVLSFDGMLSDGLAKQLQKHPTSYNFAARRLTEVLDEFVNKDREEFIQKLLDDINELNLRKDKITDKYTKTVAIIKAEDTKINDLNKNLKIQQQNLSSKFEQLKIEQNEIETSLNTTLNTAENKCERYMSSIDAISNQIADIKTQLTSIRRFYTNKSKDHHKILEQSNRDIQEQAEDAVFKNTAINPFDPQINSKSNEINQITRENNKLKLVLEGVYQHVAPLLKESDSSNTIKEDFSNFKEKLNNFVHEQQESIIKNHFAEAQTKLKNINLDVDGFAPSVAELYRQKLLAKEKEYNATIRAARMRRADLKQSLKAASAQLEQMKLRSEQENNLINEMSMRRSRIESSKSALDQAFSKLGL</sequence>
<dbReference type="KEGG" id="tva:4744133"/>
<dbReference type="Proteomes" id="UP000001542">
    <property type="component" value="Unassembled WGS sequence"/>
</dbReference>
<keyword evidence="3" id="KW-1185">Reference proteome</keyword>
<name>A2G8M8_TRIV3</name>
<evidence type="ECO:0000313" key="3">
    <source>
        <dbReference type="Proteomes" id="UP000001542"/>
    </source>
</evidence>
<evidence type="ECO:0000256" key="1">
    <source>
        <dbReference type="SAM" id="Coils"/>
    </source>
</evidence>
<gene>
    <name evidence="2" type="ORF">TVAG_435460</name>
</gene>
<protein>
    <submittedName>
        <fullName evidence="2">Uncharacterized protein</fullName>
    </submittedName>
</protein>
<organism evidence="2 3">
    <name type="scientific">Trichomonas vaginalis (strain ATCC PRA-98 / G3)</name>
    <dbReference type="NCBI Taxonomy" id="412133"/>
    <lineage>
        <taxon>Eukaryota</taxon>
        <taxon>Metamonada</taxon>
        <taxon>Parabasalia</taxon>
        <taxon>Trichomonadida</taxon>
        <taxon>Trichomonadidae</taxon>
        <taxon>Trichomonas</taxon>
    </lineage>
</organism>
<dbReference type="AlphaFoldDB" id="A2G8M8"/>
<evidence type="ECO:0000313" key="2">
    <source>
        <dbReference type="EMBL" id="EAX86488.1"/>
    </source>
</evidence>
<accession>A2G8M8</accession>
<reference evidence="2" key="2">
    <citation type="journal article" date="2007" name="Science">
        <title>Draft genome sequence of the sexually transmitted pathogen Trichomonas vaginalis.</title>
        <authorList>
            <person name="Carlton J.M."/>
            <person name="Hirt R.P."/>
            <person name="Silva J.C."/>
            <person name="Delcher A.L."/>
            <person name="Schatz M."/>
            <person name="Zhao Q."/>
            <person name="Wortman J.R."/>
            <person name="Bidwell S.L."/>
            <person name="Alsmark U.C.M."/>
            <person name="Besteiro S."/>
            <person name="Sicheritz-Ponten T."/>
            <person name="Noel C.J."/>
            <person name="Dacks J.B."/>
            <person name="Foster P.G."/>
            <person name="Simillion C."/>
            <person name="Van de Peer Y."/>
            <person name="Miranda-Saavedra D."/>
            <person name="Barton G.J."/>
            <person name="Westrop G.D."/>
            <person name="Mueller S."/>
            <person name="Dessi D."/>
            <person name="Fiori P.L."/>
            <person name="Ren Q."/>
            <person name="Paulsen I."/>
            <person name="Zhang H."/>
            <person name="Bastida-Corcuera F.D."/>
            <person name="Simoes-Barbosa A."/>
            <person name="Brown M.T."/>
            <person name="Hayes R.D."/>
            <person name="Mukherjee M."/>
            <person name="Okumura C.Y."/>
            <person name="Schneider R."/>
            <person name="Smith A.J."/>
            <person name="Vanacova S."/>
            <person name="Villalvazo M."/>
            <person name="Haas B.J."/>
            <person name="Pertea M."/>
            <person name="Feldblyum T.V."/>
            <person name="Utterback T.R."/>
            <person name="Shu C.L."/>
            <person name="Osoegawa K."/>
            <person name="de Jong P.J."/>
            <person name="Hrdy I."/>
            <person name="Horvathova L."/>
            <person name="Zubacova Z."/>
            <person name="Dolezal P."/>
            <person name="Malik S.B."/>
            <person name="Logsdon J.M. Jr."/>
            <person name="Henze K."/>
            <person name="Gupta A."/>
            <person name="Wang C.C."/>
            <person name="Dunne R.L."/>
            <person name="Upcroft J.A."/>
            <person name="Upcroft P."/>
            <person name="White O."/>
            <person name="Salzberg S.L."/>
            <person name="Tang P."/>
            <person name="Chiu C.-H."/>
            <person name="Lee Y.-S."/>
            <person name="Embley T.M."/>
            <person name="Coombs G.H."/>
            <person name="Mottram J.C."/>
            <person name="Tachezy J."/>
            <person name="Fraser-Liggett C.M."/>
            <person name="Johnson P.J."/>
        </authorList>
    </citation>
    <scope>NUCLEOTIDE SEQUENCE [LARGE SCALE GENOMIC DNA]</scope>
    <source>
        <strain evidence="2">G3</strain>
    </source>
</reference>
<dbReference type="VEuPathDB" id="TrichDB:TVAGG3_0424330"/>
<dbReference type="VEuPathDB" id="TrichDB:TVAG_435460"/>